<evidence type="ECO:0000313" key="5">
    <source>
        <dbReference type="Proteomes" id="UP000799439"/>
    </source>
</evidence>
<sequence>MPSDNPTLALPRILCLHGGGVTAEIFALQARVLTSTLSSHFRFVFADGPYFCDAGPGIAAVYGAYGPFRRWLRWLPDHSEVDDEAAVEEILYAIRGAMREDPGTGPWVGVLGFSQGAKVAASLLYDTQCRMKQTGTDEFGWKFAVLLQGRHPLVSLSEYSKHPAVINAGDVSEGFDYHGTFEEKLSLPTVHVHGLKDEGLPLHRRMLRQYCDPRSVTLVEWDGTHRVPLMKRDVTPICEAIIKVATSQGIWS</sequence>
<keyword evidence="5" id="KW-1185">Reference proteome</keyword>
<protein>
    <recommendedName>
        <fullName evidence="3">Serine hydrolase domain-containing protein</fullName>
    </recommendedName>
</protein>
<evidence type="ECO:0000259" key="3">
    <source>
        <dbReference type="Pfam" id="PF03959"/>
    </source>
</evidence>
<keyword evidence="2" id="KW-0378">Hydrolase</keyword>
<feature type="domain" description="Serine hydrolase" evidence="3">
    <location>
        <begin position="11"/>
        <end position="236"/>
    </location>
</feature>
<reference evidence="4" key="1">
    <citation type="journal article" date="2020" name="Stud. Mycol.">
        <title>101 Dothideomycetes genomes: a test case for predicting lifestyles and emergence of pathogens.</title>
        <authorList>
            <person name="Haridas S."/>
            <person name="Albert R."/>
            <person name="Binder M."/>
            <person name="Bloem J."/>
            <person name="Labutti K."/>
            <person name="Salamov A."/>
            <person name="Andreopoulos B."/>
            <person name="Baker S."/>
            <person name="Barry K."/>
            <person name="Bills G."/>
            <person name="Bluhm B."/>
            <person name="Cannon C."/>
            <person name="Castanera R."/>
            <person name="Culley D."/>
            <person name="Daum C."/>
            <person name="Ezra D."/>
            <person name="Gonzalez J."/>
            <person name="Henrissat B."/>
            <person name="Kuo A."/>
            <person name="Liang C."/>
            <person name="Lipzen A."/>
            <person name="Lutzoni F."/>
            <person name="Magnuson J."/>
            <person name="Mondo S."/>
            <person name="Nolan M."/>
            <person name="Ohm R."/>
            <person name="Pangilinan J."/>
            <person name="Park H.-J."/>
            <person name="Ramirez L."/>
            <person name="Alfaro M."/>
            <person name="Sun H."/>
            <person name="Tritt A."/>
            <person name="Yoshinaga Y."/>
            <person name="Zwiers L.-H."/>
            <person name="Turgeon B."/>
            <person name="Goodwin S."/>
            <person name="Spatafora J."/>
            <person name="Crous P."/>
            <person name="Grigoriev I."/>
        </authorList>
    </citation>
    <scope>NUCLEOTIDE SEQUENCE</scope>
    <source>
        <strain evidence="4">CBS 260.36</strain>
    </source>
</reference>
<dbReference type="Pfam" id="PF03959">
    <property type="entry name" value="FSH1"/>
    <property type="match status" value="1"/>
</dbReference>
<dbReference type="Gene3D" id="3.40.50.1820">
    <property type="entry name" value="alpha/beta hydrolase"/>
    <property type="match status" value="1"/>
</dbReference>
<dbReference type="InterPro" id="IPR050593">
    <property type="entry name" value="LovG"/>
</dbReference>
<dbReference type="GO" id="GO:0044550">
    <property type="term" value="P:secondary metabolite biosynthetic process"/>
    <property type="evidence" value="ECO:0007669"/>
    <property type="project" value="TreeGrafter"/>
</dbReference>
<dbReference type="GO" id="GO:0016787">
    <property type="term" value="F:hydrolase activity"/>
    <property type="evidence" value="ECO:0007669"/>
    <property type="project" value="UniProtKB-KW"/>
</dbReference>
<evidence type="ECO:0000313" key="4">
    <source>
        <dbReference type="EMBL" id="KAF2155147.1"/>
    </source>
</evidence>
<dbReference type="EMBL" id="ML996083">
    <property type="protein sequence ID" value="KAF2155147.1"/>
    <property type="molecule type" value="Genomic_DNA"/>
</dbReference>
<dbReference type="GO" id="GO:0005737">
    <property type="term" value="C:cytoplasm"/>
    <property type="evidence" value="ECO:0007669"/>
    <property type="project" value="TreeGrafter"/>
</dbReference>
<proteinExistence type="inferred from homology"/>
<organism evidence="4 5">
    <name type="scientific">Myriangium duriaei CBS 260.36</name>
    <dbReference type="NCBI Taxonomy" id="1168546"/>
    <lineage>
        <taxon>Eukaryota</taxon>
        <taxon>Fungi</taxon>
        <taxon>Dikarya</taxon>
        <taxon>Ascomycota</taxon>
        <taxon>Pezizomycotina</taxon>
        <taxon>Dothideomycetes</taxon>
        <taxon>Dothideomycetidae</taxon>
        <taxon>Myriangiales</taxon>
        <taxon>Myriangiaceae</taxon>
        <taxon>Myriangium</taxon>
    </lineage>
</organism>
<dbReference type="PANTHER" id="PTHR48070">
    <property type="entry name" value="ESTERASE OVCA2"/>
    <property type="match status" value="1"/>
</dbReference>
<dbReference type="PANTHER" id="PTHR48070:SF3">
    <property type="entry name" value="ESTERASE DBAE-RELATED"/>
    <property type="match status" value="1"/>
</dbReference>
<comment type="caution">
    <text evidence="4">The sequence shown here is derived from an EMBL/GenBank/DDBJ whole genome shotgun (WGS) entry which is preliminary data.</text>
</comment>
<dbReference type="InterPro" id="IPR005645">
    <property type="entry name" value="FSH-like_dom"/>
</dbReference>
<dbReference type="GO" id="GO:0005634">
    <property type="term" value="C:nucleus"/>
    <property type="evidence" value="ECO:0007669"/>
    <property type="project" value="TreeGrafter"/>
</dbReference>
<dbReference type="InterPro" id="IPR029058">
    <property type="entry name" value="AB_hydrolase_fold"/>
</dbReference>
<evidence type="ECO:0000256" key="1">
    <source>
        <dbReference type="ARBA" id="ARBA00005863"/>
    </source>
</evidence>
<dbReference type="Proteomes" id="UP000799439">
    <property type="component" value="Unassembled WGS sequence"/>
</dbReference>
<gene>
    <name evidence="4" type="ORF">K461DRAFT_266452</name>
</gene>
<accession>A0A9P4J828</accession>
<name>A0A9P4J828_9PEZI</name>
<comment type="similarity">
    <text evidence="1">Belongs to the LovG family.</text>
</comment>
<evidence type="ECO:0000256" key="2">
    <source>
        <dbReference type="ARBA" id="ARBA00022801"/>
    </source>
</evidence>
<dbReference type="SUPFAM" id="SSF53474">
    <property type="entry name" value="alpha/beta-Hydrolases"/>
    <property type="match status" value="1"/>
</dbReference>
<dbReference type="AlphaFoldDB" id="A0A9P4J828"/>
<dbReference type="OrthoDB" id="414698at2759"/>